<evidence type="ECO:0000256" key="8">
    <source>
        <dbReference type="ARBA" id="ARBA00023123"/>
    </source>
</evidence>
<dbReference type="Pfam" id="PF21521">
    <property type="entry name" value="MYO6_lever"/>
    <property type="match status" value="1"/>
</dbReference>
<dbReference type="PROSITE" id="PS50006">
    <property type="entry name" value="FHA_DOMAIN"/>
    <property type="match status" value="1"/>
</dbReference>
<dbReference type="GO" id="GO:0000146">
    <property type="term" value="F:microfilament motor activity"/>
    <property type="evidence" value="ECO:0007669"/>
    <property type="project" value="TreeGrafter"/>
</dbReference>
<evidence type="ECO:0000256" key="10">
    <source>
        <dbReference type="ARBA" id="ARBA00023203"/>
    </source>
</evidence>
<dbReference type="InterPro" id="IPR032412">
    <property type="entry name" value="Myosin-VI_CBD"/>
</dbReference>
<keyword evidence="5 11" id="KW-0547">Nucleotide-binding</keyword>
<name>A0A914V8U3_9BILA</name>
<dbReference type="CDD" id="cd01382">
    <property type="entry name" value="MYSc_Myo6"/>
    <property type="match status" value="1"/>
</dbReference>
<dbReference type="SMART" id="SM00242">
    <property type="entry name" value="MYSc"/>
    <property type="match status" value="1"/>
</dbReference>
<dbReference type="InterPro" id="IPR001609">
    <property type="entry name" value="Myosin_head_motor_dom-like"/>
</dbReference>
<dbReference type="InterPro" id="IPR049016">
    <property type="entry name" value="MYO6_lever"/>
</dbReference>
<reference evidence="16" key="1">
    <citation type="submission" date="2022-11" db="UniProtKB">
        <authorList>
            <consortium name="WormBaseParasite"/>
        </authorList>
    </citation>
    <scope>IDENTIFICATION</scope>
</reference>
<feature type="coiled-coil region" evidence="12">
    <location>
        <begin position="922"/>
        <end position="1026"/>
    </location>
</feature>
<dbReference type="PROSITE" id="PS51456">
    <property type="entry name" value="MYOSIN_MOTOR"/>
    <property type="match status" value="1"/>
</dbReference>
<dbReference type="GO" id="GO:0051015">
    <property type="term" value="F:actin filament binding"/>
    <property type="evidence" value="ECO:0007669"/>
    <property type="project" value="InterPro"/>
</dbReference>
<evidence type="ECO:0000259" key="14">
    <source>
        <dbReference type="PROSITE" id="PS51456"/>
    </source>
</evidence>
<evidence type="ECO:0000313" key="16">
    <source>
        <dbReference type="WBParaSite" id="PSAMB.scaffold164size70405.g2826.t1"/>
    </source>
</evidence>
<dbReference type="GO" id="GO:0005886">
    <property type="term" value="C:plasma membrane"/>
    <property type="evidence" value="ECO:0007669"/>
    <property type="project" value="TreeGrafter"/>
</dbReference>
<keyword evidence="8 11" id="KW-0518">Myosin</keyword>
<dbReference type="InterPro" id="IPR008989">
    <property type="entry name" value="Myosin_S1_N"/>
</dbReference>
<keyword evidence="6 11" id="KW-0067">ATP-binding</keyword>
<evidence type="ECO:0000256" key="1">
    <source>
        <dbReference type="ARBA" id="ARBA00004496"/>
    </source>
</evidence>
<dbReference type="GO" id="GO:0005516">
    <property type="term" value="F:calmodulin binding"/>
    <property type="evidence" value="ECO:0007669"/>
    <property type="project" value="UniProtKB-KW"/>
</dbReference>
<dbReference type="GO" id="GO:0030048">
    <property type="term" value="P:actin filament-based movement"/>
    <property type="evidence" value="ECO:0007669"/>
    <property type="project" value="TreeGrafter"/>
</dbReference>
<dbReference type="WBParaSite" id="PSAMB.scaffold164size70405.g2826.t1">
    <property type="protein sequence ID" value="PSAMB.scaffold164size70405.g2826.t1"/>
    <property type="gene ID" value="PSAMB.scaffold164size70405.g2826"/>
</dbReference>
<dbReference type="CDD" id="cd21759">
    <property type="entry name" value="CBD_MYO6-like"/>
    <property type="match status" value="1"/>
</dbReference>
<dbReference type="SUPFAM" id="SSF52540">
    <property type="entry name" value="P-loop containing nucleoside triphosphate hydrolases"/>
    <property type="match status" value="1"/>
</dbReference>
<evidence type="ECO:0000313" key="15">
    <source>
        <dbReference type="Proteomes" id="UP000887566"/>
    </source>
</evidence>
<dbReference type="PRINTS" id="PR00193">
    <property type="entry name" value="MYOSINHEAVY"/>
</dbReference>
<dbReference type="Pfam" id="PF00063">
    <property type="entry name" value="Myosin_head"/>
    <property type="match status" value="1"/>
</dbReference>
<dbReference type="Gene3D" id="1.10.10.820">
    <property type="match status" value="1"/>
</dbReference>
<evidence type="ECO:0000256" key="5">
    <source>
        <dbReference type="ARBA" id="ARBA00022741"/>
    </source>
</evidence>
<dbReference type="GO" id="GO:0005524">
    <property type="term" value="F:ATP binding"/>
    <property type="evidence" value="ECO:0007669"/>
    <property type="project" value="UniProtKB-UniRule"/>
</dbReference>
<keyword evidence="4" id="KW-0597">Phosphoprotein</keyword>
<feature type="domain" description="Myosin motor" evidence="14">
    <location>
        <begin position="67"/>
        <end position="795"/>
    </location>
</feature>
<protein>
    <submittedName>
        <fullName evidence="16">Unconventional myosin-VI</fullName>
    </submittedName>
</protein>
<dbReference type="InterPro" id="IPR036961">
    <property type="entry name" value="Kinesin_motor_dom_sf"/>
</dbReference>
<dbReference type="GO" id="GO:0030139">
    <property type="term" value="C:endocytic vesicle"/>
    <property type="evidence" value="ECO:0007669"/>
    <property type="project" value="TreeGrafter"/>
</dbReference>
<evidence type="ECO:0000256" key="12">
    <source>
        <dbReference type="SAM" id="Coils"/>
    </source>
</evidence>
<sequence>MPSSGADFSSEFGRKVWAPDPLNGFFLGRIVDIGADSILVAAVNDSRSQPISALYDAVFPAEDDERKDVDDNCALMFLNEGTLLNNIRLRYQRDQIYTYVANILISVNPYQQIKDLYNSATIKQYQGKSLGVLPPHIFAIADKAYRDMKRLKESQSIIVSGESGAGKTESQKCILRYLTDSFAATNAGPIEQRILETNPILEAFGNAKTLRNNNSSRFGKFVEIHFNNKYQVTGGFVSHYLLEKSRLCRQQRGERNYHIFYQLIAGSDEQLRQQLNLGSPDAYHYLRHGCTQFFCSSTTEKQIDAGRCADLMKKQGAMRDSVVDDYADFQKLKKALTDIGLTSEELLGVFQTVAAVLHLGNIAFVDDIDDTKGGCKVDAASETSLKTAAGLLGQEVDELRHGLVSRIMQPTKGGVKGTVIQVPLKTYEAANARDALAKEIYSRMFDEIVYRINKCIPFADSVAYIGVLDIAGFEFFAINSFEQFCINYCNEKLQQFFNDRILKQEQELYDKEGLCVPHIEYADNQDCIDLIETKGAGILDLLDEESKLPRPSAQHFTATVHQKHKDHFRLAIPRKSKLKEHRDIRDDDGFLIRHYAGAVCYQTALFLDKNNDALHDSLEFLMEESRSSFVKALFAPNSPSQLSVLESPSRNGASVAGKKGKLGFVSVGSKFRSQLVSLLEKLQATGTHFVRCAKPNSDMRPKQFEGAQILSQLKCAGMTSVLKLMQQGFPSRTLFADLYNIYSPLLPPELARLDPRLFCKCLFHALGLNDRDYKFGLTKVFFRPGKFAEFDQMLRQDPDNMRQLVAKVKSWLNRVRWRKAMYGALSVIKLKNKIKWRRQQLVIIQSTVRGFIARRKHVPRLKAMKKVKSLLVRMNEIGASVTRLQEDSKAKWSPKISEVHGGIDRLVGEIKATQRINVNDIEAKYRALLKQTEETLAALKEQAAHDEKEQLRRVEEQMAKERDRLAAEERAKFDQEQAKIEKQKIEEKRRLEEDAFKRQEAVLKEQQRLFEEAETKRKQKEEQERLDGELAQRLVRERGGEMLENSPNIIGRDWWTPVKVARDKYNLQDWRYADLRDVINTSNDMELLQACRMEFHRRLKVFQDWKTKNDQDKHVNRPRAPSAVLGNAAFTGDFLAKRQQPPGVRLQRYFRVPFSRPADRHRGSKGAAPDSGNGLWYAHFDGQWIVRQMELHSSGRAVMLVAGRNDTEMCEMSLDDTGLTRKKGAEILAHDFEAEWRAHGGQPYMLETGNARL</sequence>
<dbReference type="GO" id="GO:0016459">
    <property type="term" value="C:myosin complex"/>
    <property type="evidence" value="ECO:0007669"/>
    <property type="project" value="UniProtKB-KW"/>
</dbReference>
<feature type="domain" description="FHA" evidence="13">
    <location>
        <begin position="25"/>
        <end position="89"/>
    </location>
</feature>
<feature type="region of interest" description="Actin-binding" evidence="11">
    <location>
        <begin position="675"/>
        <end position="697"/>
    </location>
</feature>
<evidence type="ECO:0000256" key="2">
    <source>
        <dbReference type="ARBA" id="ARBA00008314"/>
    </source>
</evidence>
<keyword evidence="3" id="KW-0963">Cytoplasm</keyword>
<dbReference type="Gene3D" id="6.10.220.10">
    <property type="match status" value="1"/>
</dbReference>
<keyword evidence="7" id="KW-0112">Calmodulin-binding</keyword>
<comment type="similarity">
    <text evidence="2 11">Belongs to the TRAFAC class myosin-kinesin ATPase superfamily. Myosin family.</text>
</comment>
<keyword evidence="15" id="KW-1185">Reference proteome</keyword>
<dbReference type="CDD" id="cd22249">
    <property type="entry name" value="UDM1_RNF168_RNF169-like"/>
    <property type="match status" value="1"/>
</dbReference>
<dbReference type="Gene3D" id="3.40.850.10">
    <property type="entry name" value="Kinesin motor domain"/>
    <property type="match status" value="1"/>
</dbReference>
<evidence type="ECO:0000256" key="7">
    <source>
        <dbReference type="ARBA" id="ARBA00022860"/>
    </source>
</evidence>
<evidence type="ECO:0000259" key="13">
    <source>
        <dbReference type="PROSITE" id="PS50006"/>
    </source>
</evidence>
<dbReference type="Gene3D" id="2.30.30.360">
    <property type="entry name" value="Myosin S1 fragment, N-terminal"/>
    <property type="match status" value="1"/>
</dbReference>
<keyword evidence="12" id="KW-0175">Coiled coil</keyword>
<dbReference type="GO" id="GO:0007015">
    <property type="term" value="P:actin filament organization"/>
    <property type="evidence" value="ECO:0007669"/>
    <property type="project" value="TreeGrafter"/>
</dbReference>
<dbReference type="FunFam" id="1.20.58.530:FF:000006">
    <property type="entry name" value="Putative unconventional myosin-VI"/>
    <property type="match status" value="1"/>
</dbReference>
<dbReference type="InterPro" id="IPR027417">
    <property type="entry name" value="P-loop_NTPase"/>
</dbReference>
<dbReference type="FunFam" id="1.10.10.820:FF:000001">
    <property type="entry name" value="Myosin heavy chain"/>
    <property type="match status" value="1"/>
</dbReference>
<evidence type="ECO:0000256" key="3">
    <source>
        <dbReference type="ARBA" id="ARBA00022490"/>
    </source>
</evidence>
<organism evidence="15 16">
    <name type="scientific">Plectus sambesii</name>
    <dbReference type="NCBI Taxonomy" id="2011161"/>
    <lineage>
        <taxon>Eukaryota</taxon>
        <taxon>Metazoa</taxon>
        <taxon>Ecdysozoa</taxon>
        <taxon>Nematoda</taxon>
        <taxon>Chromadorea</taxon>
        <taxon>Plectida</taxon>
        <taxon>Plectina</taxon>
        <taxon>Plectoidea</taxon>
        <taxon>Plectidae</taxon>
        <taxon>Plectus</taxon>
    </lineage>
</organism>
<feature type="binding site" evidence="11">
    <location>
        <begin position="161"/>
        <end position="168"/>
    </location>
    <ligand>
        <name>ATP</name>
        <dbReference type="ChEBI" id="CHEBI:30616"/>
    </ligand>
</feature>
<keyword evidence="10 11" id="KW-0009">Actin-binding</keyword>
<keyword evidence="9 11" id="KW-0505">Motor protein</keyword>
<dbReference type="Gene3D" id="1.20.58.530">
    <property type="match status" value="1"/>
</dbReference>
<dbReference type="FunFam" id="3.40.850.10:FF:000018">
    <property type="entry name" value="unconventional myosin-VI isoform X1"/>
    <property type="match status" value="1"/>
</dbReference>
<dbReference type="Gene3D" id="3.30.70.1590">
    <property type="match status" value="1"/>
</dbReference>
<dbReference type="AlphaFoldDB" id="A0A914V8U3"/>
<dbReference type="PROSITE" id="PS50096">
    <property type="entry name" value="IQ"/>
    <property type="match status" value="1"/>
</dbReference>
<evidence type="ECO:0000256" key="11">
    <source>
        <dbReference type="PROSITE-ProRule" id="PRU00782"/>
    </source>
</evidence>
<evidence type="ECO:0000256" key="6">
    <source>
        <dbReference type="ARBA" id="ARBA00022840"/>
    </source>
</evidence>
<comment type="subcellular location">
    <subcellularLocation>
        <location evidence="1">Cytoplasm</location>
    </subcellularLocation>
</comment>
<dbReference type="PANTHER" id="PTHR13140:SF745">
    <property type="entry name" value="UNCONVENTIONAL MYOSIN-VI"/>
    <property type="match status" value="1"/>
</dbReference>
<accession>A0A914V8U3</accession>
<dbReference type="InterPro" id="IPR000253">
    <property type="entry name" value="FHA_dom"/>
</dbReference>
<dbReference type="InterPro" id="IPR036114">
    <property type="entry name" value="MYSc_Myo6"/>
</dbReference>
<proteinExistence type="inferred from homology"/>
<dbReference type="Proteomes" id="UP000887566">
    <property type="component" value="Unplaced"/>
</dbReference>
<dbReference type="Pfam" id="PF16521">
    <property type="entry name" value="Myosin-VI_CBD"/>
    <property type="match status" value="1"/>
</dbReference>
<dbReference type="Gene3D" id="1.20.120.720">
    <property type="entry name" value="Myosin VI head, motor domain, U50 subdomain"/>
    <property type="match status" value="1"/>
</dbReference>
<dbReference type="PANTHER" id="PTHR13140">
    <property type="entry name" value="MYOSIN"/>
    <property type="match status" value="1"/>
</dbReference>
<evidence type="ECO:0000256" key="4">
    <source>
        <dbReference type="ARBA" id="ARBA00022553"/>
    </source>
</evidence>
<evidence type="ECO:0000256" key="9">
    <source>
        <dbReference type="ARBA" id="ARBA00023175"/>
    </source>
</evidence>